<evidence type="ECO:0000256" key="3">
    <source>
        <dbReference type="ARBA" id="ARBA00022692"/>
    </source>
</evidence>
<accession>A0A2T4U6U6</accession>
<dbReference type="PANTHER" id="PTHR12677:SF59">
    <property type="entry name" value="GOLGI APPARATUS MEMBRANE PROTEIN TVP38-RELATED"/>
    <property type="match status" value="1"/>
</dbReference>
<keyword evidence="9" id="KW-1185">Reference proteome</keyword>
<evidence type="ECO:0000313" key="8">
    <source>
        <dbReference type="EMBL" id="PTL39085.1"/>
    </source>
</evidence>
<evidence type="ECO:0000256" key="5">
    <source>
        <dbReference type="ARBA" id="ARBA00023136"/>
    </source>
</evidence>
<keyword evidence="5 6" id="KW-0472">Membrane</keyword>
<dbReference type="Proteomes" id="UP000240509">
    <property type="component" value="Unassembled WGS sequence"/>
</dbReference>
<feature type="transmembrane region" description="Helical" evidence="6">
    <location>
        <begin position="200"/>
        <end position="224"/>
    </location>
</feature>
<feature type="transmembrane region" description="Helical" evidence="6">
    <location>
        <begin position="141"/>
        <end position="160"/>
    </location>
</feature>
<organism evidence="8 9">
    <name type="scientific">Alkalicoccus saliphilus</name>
    <dbReference type="NCBI Taxonomy" id="200989"/>
    <lineage>
        <taxon>Bacteria</taxon>
        <taxon>Bacillati</taxon>
        <taxon>Bacillota</taxon>
        <taxon>Bacilli</taxon>
        <taxon>Bacillales</taxon>
        <taxon>Bacillaceae</taxon>
        <taxon>Alkalicoccus</taxon>
    </lineage>
</organism>
<evidence type="ECO:0000256" key="4">
    <source>
        <dbReference type="ARBA" id="ARBA00022989"/>
    </source>
</evidence>
<evidence type="ECO:0000256" key="2">
    <source>
        <dbReference type="ARBA" id="ARBA00022475"/>
    </source>
</evidence>
<comment type="subcellular location">
    <subcellularLocation>
        <location evidence="1 6">Cell membrane</location>
        <topology evidence="1 6">Multi-pass membrane protein</topology>
    </subcellularLocation>
</comment>
<feature type="transmembrane region" description="Helical" evidence="6">
    <location>
        <begin position="87"/>
        <end position="114"/>
    </location>
</feature>
<dbReference type="InterPro" id="IPR032816">
    <property type="entry name" value="VTT_dom"/>
</dbReference>
<dbReference type="AlphaFoldDB" id="A0A2T4U6U6"/>
<dbReference type="GO" id="GO:0005886">
    <property type="term" value="C:plasma membrane"/>
    <property type="evidence" value="ECO:0007669"/>
    <property type="project" value="UniProtKB-SubCell"/>
</dbReference>
<dbReference type="Pfam" id="PF09335">
    <property type="entry name" value="VTT_dom"/>
    <property type="match status" value="1"/>
</dbReference>
<keyword evidence="2 6" id="KW-1003">Cell membrane</keyword>
<keyword evidence="4 6" id="KW-1133">Transmembrane helix</keyword>
<name>A0A2T4U6U6_9BACI</name>
<dbReference type="InterPro" id="IPR015414">
    <property type="entry name" value="TMEM64"/>
</dbReference>
<feature type="transmembrane region" description="Helical" evidence="6">
    <location>
        <begin position="12"/>
        <end position="31"/>
    </location>
</feature>
<evidence type="ECO:0000256" key="1">
    <source>
        <dbReference type="ARBA" id="ARBA00004651"/>
    </source>
</evidence>
<protein>
    <recommendedName>
        <fullName evidence="6">TVP38/TMEM64 family membrane protein</fullName>
    </recommendedName>
</protein>
<comment type="similarity">
    <text evidence="6">Belongs to the TVP38/TMEM64 family.</text>
</comment>
<dbReference type="PANTHER" id="PTHR12677">
    <property type="entry name" value="GOLGI APPARATUS MEMBRANE PROTEIN TVP38-RELATED"/>
    <property type="match status" value="1"/>
</dbReference>
<feature type="domain" description="VTT" evidence="7">
    <location>
        <begin position="77"/>
        <end position="194"/>
    </location>
</feature>
<feature type="transmembrane region" description="Helical" evidence="6">
    <location>
        <begin position="172"/>
        <end position="194"/>
    </location>
</feature>
<dbReference type="EMBL" id="PZJJ01000010">
    <property type="protein sequence ID" value="PTL39085.1"/>
    <property type="molecule type" value="Genomic_DNA"/>
</dbReference>
<gene>
    <name evidence="8" type="ORF">C6Y45_07855</name>
</gene>
<feature type="transmembrane region" description="Helical" evidence="6">
    <location>
        <begin position="51"/>
        <end position="75"/>
    </location>
</feature>
<evidence type="ECO:0000259" key="7">
    <source>
        <dbReference type="Pfam" id="PF09335"/>
    </source>
</evidence>
<proteinExistence type="inferred from homology"/>
<reference evidence="8 9" key="1">
    <citation type="submission" date="2018-03" db="EMBL/GenBank/DDBJ databases">
        <title>Alkalicoccus saliphilus sp. nov., isolated from a mineral pool.</title>
        <authorList>
            <person name="Zhao B."/>
        </authorList>
    </citation>
    <scope>NUCLEOTIDE SEQUENCE [LARGE SCALE GENOMIC DNA]</scope>
    <source>
        <strain evidence="8 9">6AG</strain>
    </source>
</reference>
<evidence type="ECO:0000313" key="9">
    <source>
        <dbReference type="Proteomes" id="UP000240509"/>
    </source>
</evidence>
<evidence type="ECO:0000256" key="6">
    <source>
        <dbReference type="RuleBase" id="RU366058"/>
    </source>
</evidence>
<comment type="caution">
    <text evidence="8">The sequence shown here is derived from an EMBL/GenBank/DDBJ whole genome shotgun (WGS) entry which is preliminary data.</text>
</comment>
<sequence>MISMSKQQKRWMMLAGIILIVILYFFFPPFRGFVQRAVSIISEGETEQLQLFIQSYGVFGPLISTFLMILAVIVAPIPTFIITFTNGLSYGVLLGGLLSWGSALIGAAVCYYLAHYFGRPLVVKLVPRRPLDWADTFFQKYGMYAVILSRVVPVVSYGAASYAAGLTKIKIFPYMVGTAIGQTPGTFLFSYIGAHSTNSYMFIFWLFSAIIVFGVLAGITKNIISQQNMRKK</sequence>
<keyword evidence="3 6" id="KW-0812">Transmembrane</keyword>